<dbReference type="Pfam" id="PF05717">
    <property type="entry name" value="TnpB_IS66"/>
    <property type="match status" value="1"/>
</dbReference>
<proteinExistence type="predicted"/>
<dbReference type="RefSeq" id="WP_085423275.1">
    <property type="nucleotide sequence ID" value="NZ_FXAF01000006.1"/>
</dbReference>
<evidence type="ECO:0000313" key="3">
    <source>
        <dbReference type="EMBL" id="SMF60681.1"/>
    </source>
</evidence>
<dbReference type="InterPro" id="IPR008878">
    <property type="entry name" value="Transposase_IS66_Orf2"/>
</dbReference>
<evidence type="ECO:0000313" key="5">
    <source>
        <dbReference type="Proteomes" id="UP000192903"/>
    </source>
</evidence>
<dbReference type="NCBIfam" id="NF033819">
    <property type="entry name" value="IS66_TnpB"/>
    <property type="match status" value="1"/>
</dbReference>
<sequence length="118" mass="12889">MIGPSGAVKVMIATKPVDFRKGAEGLAALVKAEMGADPFSGTIYVFRAKRTDRIKLIFWDGSGVCLVAKRLEDGEFHWPRMQDGAMHLTAAQFSALFEGLDWKRVHAPSETRAPVKAG</sequence>
<dbReference type="PANTHER" id="PTHR36455:SF1">
    <property type="entry name" value="BLR8292 PROTEIN"/>
    <property type="match status" value="1"/>
</dbReference>
<evidence type="ECO:0000313" key="1">
    <source>
        <dbReference type="EMBL" id="SMF53403.1"/>
    </source>
</evidence>
<evidence type="ECO:0000313" key="4">
    <source>
        <dbReference type="EMBL" id="SMF61996.1"/>
    </source>
</evidence>
<gene>
    <name evidence="4" type="ORF">SAMN02982989_0075</name>
    <name evidence="2" type="ORF">SAMN02982989_0648</name>
    <name evidence="3" type="ORF">SAMN02982989_1100</name>
    <name evidence="1" type="ORF">SAMN02982989_3199</name>
</gene>
<dbReference type="EMBL" id="FXAF01000008">
    <property type="protein sequence ID" value="SMF57845.1"/>
    <property type="molecule type" value="Genomic_DNA"/>
</dbReference>
<evidence type="ECO:0000313" key="2">
    <source>
        <dbReference type="EMBL" id="SMF57845.1"/>
    </source>
</evidence>
<dbReference type="EMBL" id="FXAF01000008">
    <property type="protein sequence ID" value="SMF60681.1"/>
    <property type="molecule type" value="Genomic_DNA"/>
</dbReference>
<accession>A0A1X7FSA8</accession>
<protein>
    <submittedName>
        <fullName evidence="2">Transposase</fullName>
    </submittedName>
</protein>
<dbReference type="AlphaFoldDB" id="A0A1X7FSA8"/>
<reference evidence="5" key="2">
    <citation type="submission" date="2017-04" db="EMBL/GenBank/DDBJ databases">
        <authorList>
            <person name="Varghese N."/>
            <person name="Submissions S."/>
        </authorList>
    </citation>
    <scope>NUCLEOTIDE SEQUENCE [LARGE SCALE GENOMIC DNA]</scope>
    <source>
        <strain evidence="5">B4P</strain>
    </source>
</reference>
<dbReference type="EMBL" id="FXAF01000006">
    <property type="protein sequence ID" value="SMF53403.1"/>
    <property type="molecule type" value="Genomic_DNA"/>
</dbReference>
<dbReference type="STRING" id="464029.SAMN02982989_0075"/>
<dbReference type="EMBL" id="FXAF01000009">
    <property type="protein sequence ID" value="SMF61996.1"/>
    <property type="molecule type" value="Genomic_DNA"/>
</dbReference>
<organism evidence="2 5">
    <name type="scientific">Xaviernesmea oryzae</name>
    <dbReference type="NCBI Taxonomy" id="464029"/>
    <lineage>
        <taxon>Bacteria</taxon>
        <taxon>Pseudomonadati</taxon>
        <taxon>Pseudomonadota</taxon>
        <taxon>Alphaproteobacteria</taxon>
        <taxon>Hyphomicrobiales</taxon>
        <taxon>Rhizobiaceae</taxon>
        <taxon>Rhizobium/Agrobacterium group</taxon>
        <taxon>Xaviernesmea</taxon>
    </lineage>
</organism>
<dbReference type="PANTHER" id="PTHR36455">
    <property type="match status" value="1"/>
</dbReference>
<keyword evidence="5" id="KW-1185">Reference proteome</keyword>
<name>A0A1X7FSA8_9HYPH</name>
<dbReference type="OrthoDB" id="9801450at2"/>
<dbReference type="Proteomes" id="UP000192903">
    <property type="component" value="Unassembled WGS sequence"/>
</dbReference>
<reference evidence="2" key="1">
    <citation type="submission" date="2017-04" db="EMBL/GenBank/DDBJ databases">
        <authorList>
            <person name="Afonso C.L."/>
            <person name="Miller P.J."/>
            <person name="Scott M.A."/>
            <person name="Spackman E."/>
            <person name="Goraichik I."/>
            <person name="Dimitrov K.M."/>
            <person name="Suarez D.L."/>
            <person name="Swayne D.E."/>
        </authorList>
    </citation>
    <scope>NUCLEOTIDE SEQUENCE [LARGE SCALE GENOMIC DNA]</scope>
    <source>
        <strain evidence="2">B4P</strain>
    </source>
</reference>